<dbReference type="GO" id="GO:0045040">
    <property type="term" value="P:protein insertion into mitochondrial outer membrane"/>
    <property type="evidence" value="ECO:0007669"/>
    <property type="project" value="UniProtKB-UniRule"/>
</dbReference>
<keyword evidence="3 8" id="KW-0256">Endoplasmic reticulum</keyword>
<keyword evidence="6" id="KW-0446">Lipid-binding</keyword>
<name>A0A5C5FP82_9BASI</name>
<dbReference type="Pfam" id="PF10296">
    <property type="entry name" value="MMM1"/>
    <property type="match status" value="1"/>
</dbReference>
<keyword evidence="12" id="KW-1185">Reference proteome</keyword>
<dbReference type="GO" id="GO:0008289">
    <property type="term" value="F:lipid binding"/>
    <property type="evidence" value="ECO:0007669"/>
    <property type="project" value="UniProtKB-KW"/>
</dbReference>
<feature type="compositionally biased region" description="Polar residues" evidence="9">
    <location>
        <begin position="454"/>
        <end position="464"/>
    </location>
</feature>
<protein>
    <recommendedName>
        <fullName evidence="8">Maintenance of mitochondrial morphology protein 1</fullName>
    </recommendedName>
</protein>
<comment type="subcellular location">
    <subcellularLocation>
        <location evidence="8">Endoplasmic reticulum membrane</location>
        <topology evidence="8">Single-pass type I membrane protein</topology>
    </subcellularLocation>
    <text evidence="8">The ERMES/MDM complex localizes to a few discrete foci (around 10 per single cell), that represent mitochondria-endoplasmic reticulum junctions. These foci are often found next to mtDNA nucleoids.</text>
</comment>
<keyword evidence="1" id="KW-0813">Transport</keyword>
<keyword evidence="2 8" id="KW-0812">Transmembrane</keyword>
<comment type="caution">
    <text evidence="11">The sequence shown here is derived from an EMBL/GenBank/DDBJ whole genome shotgun (WGS) entry which is preliminary data.</text>
</comment>
<dbReference type="CDD" id="cd21671">
    <property type="entry name" value="SMP_Mmm1"/>
    <property type="match status" value="1"/>
</dbReference>
<evidence type="ECO:0000256" key="4">
    <source>
        <dbReference type="ARBA" id="ARBA00022989"/>
    </source>
</evidence>
<evidence type="ECO:0000256" key="2">
    <source>
        <dbReference type="ARBA" id="ARBA00022692"/>
    </source>
</evidence>
<dbReference type="Proteomes" id="UP000311382">
    <property type="component" value="Unassembled WGS sequence"/>
</dbReference>
<feature type="region of interest" description="Disordered" evidence="9">
    <location>
        <begin position="417"/>
        <end position="615"/>
    </location>
</feature>
<dbReference type="GO" id="GO:1990456">
    <property type="term" value="P:mitochondrion-endoplasmic reticulum membrane tethering"/>
    <property type="evidence" value="ECO:0007669"/>
    <property type="project" value="TreeGrafter"/>
</dbReference>
<dbReference type="GO" id="GO:0005789">
    <property type="term" value="C:endoplasmic reticulum membrane"/>
    <property type="evidence" value="ECO:0007669"/>
    <property type="project" value="UniProtKB-SubCell"/>
</dbReference>
<reference evidence="11 12" key="1">
    <citation type="submission" date="2019-03" db="EMBL/GenBank/DDBJ databases">
        <title>Rhodosporidium diobovatum UCD-FST 08-225 genome sequencing, assembly, and annotation.</title>
        <authorList>
            <person name="Fakankun I.U."/>
            <person name="Fristensky B."/>
            <person name="Levin D.B."/>
        </authorList>
    </citation>
    <scope>NUCLEOTIDE SEQUENCE [LARGE SCALE GENOMIC DNA]</scope>
    <source>
        <strain evidence="11 12">UCD-FST 08-225</strain>
    </source>
</reference>
<feature type="compositionally biased region" description="Low complexity" evidence="9">
    <location>
        <begin position="493"/>
        <end position="507"/>
    </location>
</feature>
<dbReference type="EMBL" id="SOZI01000154">
    <property type="protein sequence ID" value="TNY18132.1"/>
    <property type="molecule type" value="Genomic_DNA"/>
</dbReference>
<dbReference type="GO" id="GO:0015914">
    <property type="term" value="P:phospholipid transport"/>
    <property type="evidence" value="ECO:0007669"/>
    <property type="project" value="TreeGrafter"/>
</dbReference>
<comment type="function">
    <text evidence="8">Component of the ERMES/MDM complex, which serves as a molecular tether to connect the endoplasmic reticulum (ER) and mitochondria. Components of this complex are involved in the control of mitochondrial shape and protein biogenesis, and function in nonvesicular lipid trafficking between the ER and mitochondria. The MDM12-MMM1 subcomplex functions in the major beta-barrel assembly pathway that is responsible for biogenesis of all outer membrane beta-barrel proteins, and acts in a late step after the SAM complex. The MDM10-MDM12-MMM1 subcomplex further acts in the TOM40-specific pathway after the action of the MDM12-MMM1 complex. Essential for establishing and maintaining the structure of mitochondria and maintenance of mtDNA nucleoids.</text>
</comment>
<evidence type="ECO:0000256" key="5">
    <source>
        <dbReference type="ARBA" id="ARBA00023055"/>
    </source>
</evidence>
<dbReference type="HAMAP" id="MF_03103">
    <property type="entry name" value="Mmm1"/>
    <property type="match status" value="1"/>
</dbReference>
<gene>
    <name evidence="8" type="primary">MMM1</name>
    <name evidence="11" type="ORF">DMC30DRAFT_72509</name>
</gene>
<keyword evidence="7 8" id="KW-0472">Membrane</keyword>
<dbReference type="PANTHER" id="PTHR13466">
    <property type="entry name" value="TEX2 PROTEIN-RELATED"/>
    <property type="match status" value="1"/>
</dbReference>
<evidence type="ECO:0000256" key="3">
    <source>
        <dbReference type="ARBA" id="ARBA00022824"/>
    </source>
</evidence>
<dbReference type="GO" id="GO:0032865">
    <property type="term" value="C:ERMES complex"/>
    <property type="evidence" value="ECO:0007669"/>
    <property type="project" value="UniProtKB-UniRule"/>
</dbReference>
<keyword evidence="5" id="KW-0445">Lipid transport</keyword>
<accession>A0A5C5FP82</accession>
<feature type="region of interest" description="Disordered" evidence="9">
    <location>
        <begin position="126"/>
        <end position="167"/>
    </location>
</feature>
<evidence type="ECO:0000256" key="8">
    <source>
        <dbReference type="HAMAP-Rule" id="MF_03103"/>
    </source>
</evidence>
<dbReference type="InterPro" id="IPR031468">
    <property type="entry name" value="SMP_LBD"/>
</dbReference>
<feature type="domain" description="SMP-LTD" evidence="10">
    <location>
        <begin position="190"/>
        <end position="414"/>
    </location>
</feature>
<evidence type="ECO:0000256" key="7">
    <source>
        <dbReference type="ARBA" id="ARBA00023136"/>
    </source>
</evidence>
<proteinExistence type="inferred from homology"/>
<sequence length="615" mass="63685">MPASVAPLHPVQASRPAASLVSTALSVPSPPSAVPHTPQHSMHSAPQGHGAPAPTVVAMSATAPAMPAEQSQSQSQLQSQPLFTFTQGVLLGQASMIILAALFLKFVVFEDPDAAKRAREERRRLRAEARGEAELEEDGAARKGKGKRGGKGHKGGKGKASARTPPDFPAATLSAAALLGSLSYDLSTHAPESLDWLNVLSAQLISSYRSLAASHASGGARALVEEALNRRTGGTEEGAEAAQGMIGLDFVEVDEVELGEGYPALSDARVRPSGVGGESRVELDVDYIDTVVLSVSTRVVLNLPRPRFAVLPISLSLTLERFSGTLTVELPPPSLAPAHPPSSSAEPHHHQHAHPSVHLSLHPDFELQLATSSLLGSRAKLQDVPKIEQLLVARIRAAIQDRVVWPGRVEVALPGLSRDKSHHHHHARQSTHAEAHAHEATAVPPLADDLASSPLRTTPLSPISSPLDDDHARGTPPSLSSLNPSPPLPRPLRNPLLSRTATSSTTGTGTGSGADTPSVDLSAPDGPSIALHPRVRPPPAHAQRGGLRAGSSGTDSPAPSPSPSPSESLPGYFPPLHGQGRAGTAGTSKGLGAGAQGMRYRGGAGPVGVGIGVGR</sequence>
<feature type="topological domain" description="Cytoplasmic" evidence="8">
    <location>
        <begin position="110"/>
        <end position="615"/>
    </location>
</feature>
<feature type="compositionally biased region" description="Gly residues" evidence="9">
    <location>
        <begin position="589"/>
        <end position="615"/>
    </location>
</feature>
<evidence type="ECO:0000313" key="12">
    <source>
        <dbReference type="Proteomes" id="UP000311382"/>
    </source>
</evidence>
<feature type="compositionally biased region" description="Basic residues" evidence="9">
    <location>
        <begin position="142"/>
        <end position="157"/>
    </location>
</feature>
<feature type="topological domain" description="Lumenal" evidence="8">
    <location>
        <begin position="1"/>
        <end position="88"/>
    </location>
</feature>
<dbReference type="InterPro" id="IPR027537">
    <property type="entry name" value="Mmm1"/>
</dbReference>
<evidence type="ECO:0000313" key="11">
    <source>
        <dbReference type="EMBL" id="TNY18132.1"/>
    </source>
</evidence>
<evidence type="ECO:0000256" key="6">
    <source>
        <dbReference type="ARBA" id="ARBA00023121"/>
    </source>
</evidence>
<dbReference type="InterPro" id="IPR019411">
    <property type="entry name" value="MMM1_dom"/>
</dbReference>
<dbReference type="OrthoDB" id="5599157at2759"/>
<evidence type="ECO:0000259" key="10">
    <source>
        <dbReference type="PROSITE" id="PS51847"/>
    </source>
</evidence>
<evidence type="ECO:0000256" key="1">
    <source>
        <dbReference type="ARBA" id="ARBA00022448"/>
    </source>
</evidence>
<comment type="similarity">
    <text evidence="8">Belongs to the MMM1 family.</text>
</comment>
<feature type="compositionally biased region" description="Basic residues" evidence="9">
    <location>
        <begin position="420"/>
        <end position="429"/>
    </location>
</feature>
<dbReference type="PROSITE" id="PS51847">
    <property type="entry name" value="SMP"/>
    <property type="match status" value="1"/>
</dbReference>
<comment type="subunit">
    <text evidence="8">Homodimer. Component of the ER-mitochondria encounter structure (ERMES) or MDM complex, composed of MMM1, MDM10, MDM12 and MDM34. A MMM1 homodimer associates with one molecule of MDM12 on each side in a pairwise head-to-tail manner, and the SMP-LTD domains of MMM1 and MDM12 generate a continuous hydrophobic tunnel for phospholipid trafficking.</text>
</comment>
<feature type="region of interest" description="Disordered" evidence="9">
    <location>
        <begin position="330"/>
        <end position="357"/>
    </location>
</feature>
<evidence type="ECO:0000256" key="9">
    <source>
        <dbReference type="SAM" id="MobiDB-lite"/>
    </source>
</evidence>
<dbReference type="STRING" id="5288.A0A5C5FP82"/>
<feature type="region of interest" description="Disordered" evidence="9">
    <location>
        <begin position="25"/>
        <end position="54"/>
    </location>
</feature>
<keyword evidence="4 8" id="KW-1133">Transmembrane helix</keyword>
<organism evidence="11 12">
    <name type="scientific">Rhodotorula diobovata</name>
    <dbReference type="NCBI Taxonomy" id="5288"/>
    <lineage>
        <taxon>Eukaryota</taxon>
        <taxon>Fungi</taxon>
        <taxon>Dikarya</taxon>
        <taxon>Basidiomycota</taxon>
        <taxon>Pucciniomycotina</taxon>
        <taxon>Microbotryomycetes</taxon>
        <taxon>Sporidiobolales</taxon>
        <taxon>Sporidiobolaceae</taxon>
        <taxon>Rhodotorula</taxon>
    </lineage>
</organism>
<feature type="compositionally biased region" description="Pro residues" evidence="9">
    <location>
        <begin position="330"/>
        <end position="340"/>
    </location>
</feature>
<dbReference type="AlphaFoldDB" id="A0A5C5FP82"/>
<dbReference type="PANTHER" id="PTHR13466:SF0">
    <property type="entry name" value="SMP-LTD DOMAIN-CONTAINING PROTEIN"/>
    <property type="match status" value="1"/>
</dbReference>